<keyword evidence="3" id="KW-1185">Reference proteome</keyword>
<feature type="domain" description="AMP-dependent synthetase/ligase" evidence="1">
    <location>
        <begin position="126"/>
        <end position="279"/>
    </location>
</feature>
<dbReference type="Pfam" id="PF00501">
    <property type="entry name" value="AMP-binding"/>
    <property type="match status" value="1"/>
</dbReference>
<dbReference type="Proteomes" id="UP000887575">
    <property type="component" value="Unassembled WGS sequence"/>
</dbReference>
<dbReference type="Gene3D" id="3.40.50.980">
    <property type="match status" value="1"/>
</dbReference>
<protein>
    <submittedName>
        <fullName evidence="4">Uncharacterized protein</fullName>
    </submittedName>
</protein>
<dbReference type="PANTHER" id="PTHR44394">
    <property type="entry name" value="BETA-ALANINE-ACTIVATING ENZYME"/>
    <property type="match status" value="1"/>
</dbReference>
<evidence type="ECO:0000259" key="2">
    <source>
        <dbReference type="Pfam" id="PF13570"/>
    </source>
</evidence>
<dbReference type="InterPro" id="IPR052091">
    <property type="entry name" value="Beta-ala_Activ/Resist"/>
</dbReference>
<evidence type="ECO:0000313" key="3">
    <source>
        <dbReference type="Proteomes" id="UP000887575"/>
    </source>
</evidence>
<dbReference type="Gene3D" id="2.130.10.10">
    <property type="entry name" value="YVTN repeat-like/Quinoprotein amine dehydrogenase"/>
    <property type="match status" value="2"/>
</dbReference>
<dbReference type="SMART" id="SM00564">
    <property type="entry name" value="PQQ"/>
    <property type="match status" value="4"/>
</dbReference>
<dbReference type="SUPFAM" id="SSF56801">
    <property type="entry name" value="Acetyl-CoA synthetase-like"/>
    <property type="match status" value="1"/>
</dbReference>
<dbReference type="WBParaSite" id="MBELARI_LOCUS10658">
    <property type="protein sequence ID" value="MBELARI_LOCUS10658"/>
    <property type="gene ID" value="MBELARI_LOCUS10658"/>
</dbReference>
<reference evidence="4" key="1">
    <citation type="submission" date="2024-02" db="UniProtKB">
        <authorList>
            <consortium name="WormBaseParasite"/>
        </authorList>
    </citation>
    <scope>IDENTIFICATION</scope>
</reference>
<organism evidence="3 4">
    <name type="scientific">Mesorhabditis belari</name>
    <dbReference type="NCBI Taxonomy" id="2138241"/>
    <lineage>
        <taxon>Eukaryota</taxon>
        <taxon>Metazoa</taxon>
        <taxon>Ecdysozoa</taxon>
        <taxon>Nematoda</taxon>
        <taxon>Chromadorea</taxon>
        <taxon>Rhabditida</taxon>
        <taxon>Rhabditina</taxon>
        <taxon>Rhabditomorpha</taxon>
        <taxon>Rhabditoidea</taxon>
        <taxon>Rhabditidae</taxon>
        <taxon>Mesorhabditinae</taxon>
        <taxon>Mesorhabditis</taxon>
    </lineage>
</organism>
<dbReference type="AlphaFoldDB" id="A0AAF3E9S0"/>
<evidence type="ECO:0000259" key="1">
    <source>
        <dbReference type="Pfam" id="PF00501"/>
    </source>
</evidence>
<dbReference type="InterPro" id="IPR018391">
    <property type="entry name" value="PQQ_b-propeller_rpt"/>
</dbReference>
<dbReference type="GO" id="GO:0043041">
    <property type="term" value="P:amino acid activation for nonribosomal peptide biosynthetic process"/>
    <property type="evidence" value="ECO:0007669"/>
    <property type="project" value="TreeGrafter"/>
</dbReference>
<dbReference type="InterPro" id="IPR000873">
    <property type="entry name" value="AMP-dep_synth/lig_dom"/>
</dbReference>
<dbReference type="InterPro" id="IPR002372">
    <property type="entry name" value="PQQ_rpt_dom"/>
</dbReference>
<dbReference type="InterPro" id="IPR011047">
    <property type="entry name" value="Quinoprotein_ADH-like_sf"/>
</dbReference>
<evidence type="ECO:0000313" key="4">
    <source>
        <dbReference type="WBParaSite" id="MBELARI_LOCUS10658"/>
    </source>
</evidence>
<dbReference type="PANTHER" id="PTHR44394:SF1">
    <property type="entry name" value="BETA-ALANINE-ACTIVATING ENZYME"/>
    <property type="match status" value="1"/>
</dbReference>
<proteinExistence type="predicted"/>
<dbReference type="SUPFAM" id="SSF50998">
    <property type="entry name" value="Quinoprotein alcohol dehydrogenase-like"/>
    <property type="match status" value="1"/>
</dbReference>
<feature type="domain" description="Pyrrolo-quinoline quinone repeat" evidence="2">
    <location>
        <begin position="516"/>
        <end position="865"/>
    </location>
</feature>
<name>A0AAF3E9S0_9BILA</name>
<dbReference type="InterPro" id="IPR015943">
    <property type="entry name" value="WD40/YVTN_repeat-like_dom_sf"/>
</dbReference>
<accession>A0AAF3E9S0</accession>
<dbReference type="Pfam" id="PF13570">
    <property type="entry name" value="Beta-prop_ACSF4"/>
    <property type="match status" value="1"/>
</dbReference>
<sequence>MTLSLSEGFRIVDATKEKSRTLEWMMIREKINQTKGRYQECFRSPIGIKMARDSDTVITVLALIELECPFCFIPRKIHACDYGVSWLIREDGLLEKPTAFLQLAPLESRNKSTYPWTAIMPNIVDFRDKFGVTREDRVLFSTSFQFDPSIIELFLPAFTGSQLIIASEAVRSSSTAFLTLFAQTRPTIVQLTPAILTILGQTVLDQLFAEETSLRILMIGGAAFPLALLKPYIEKNKRVQVYNVYGITEISCWASIQQILPSTRFVTIGRPLIETSFHVSPNGELSIGGSRQCFVEGALTNGFTPTGDLVEEVADGMAIVGRTNDEFKFNDIRVNLASWAKNIVEQKQALAAEFIVFEKIFLVLFVVNAAPTLEANFPTVLRPAKIFHLDRLPVNENGKVDKDELQKMIVRDGGTIENREKHFWDTVAKYGITITSDLGISFRAYGIDSFAAAELSFEMNCPNLLAEILSDKTTIESFLRKLFSIEKQSKRNSDEKRVLKADLETKFRTDWAHDYGKCVDTDPKLVQIDDKDCVICGAYNGVVVALEVNSGREIWQATLPAGIDSTFGYSPDFVIIGCLNGNVYVFDICKDELHWTFPTNGPIHTEILVDESGCAYVFSNDETLYKLNVLEKTVAWTCKIGSSGPGTPLRTRFFEKLDNDYIDVFLVGTLDKRIVCVNQHTGVILWTTKLEGPVFAPMITTISNNIYVCTVNGIFYELDLKTGSKLFQYVLNGAVFAACHFVEELRLCIISTQEGSILFIRKTSVRFITVLRIQIDGASFIKTIFRSILDKSSKTLALWQIGTEGIIYTIETNWELDGENLSLYGEKVTSRAIGDGVTTTFTQPLCLSNDQETKLFVASRDDMLRGCELCDFVIKAAIARIERTKGSQDEGRKATYDFIKLFLVQLRSDLKAKDLGSGTVQWFAFWDTMQGAWEEQVDSFINDDRERAIMHSIWNEVADWMEEAVIDATRSSKNEDQ</sequence>